<evidence type="ECO:0000313" key="3">
    <source>
        <dbReference type="EMBL" id="KAK9987143.1"/>
    </source>
</evidence>
<keyword evidence="4" id="KW-1185">Reference proteome</keyword>
<evidence type="ECO:0000313" key="4">
    <source>
        <dbReference type="Proteomes" id="UP001459277"/>
    </source>
</evidence>
<proteinExistence type="predicted"/>
<dbReference type="GO" id="GO:0006412">
    <property type="term" value="P:translation"/>
    <property type="evidence" value="ECO:0007669"/>
    <property type="project" value="InterPro"/>
</dbReference>
<dbReference type="InterPro" id="IPR014722">
    <property type="entry name" value="Rib_uL2_dom2"/>
</dbReference>
<feature type="region of interest" description="Disordered" evidence="1">
    <location>
        <begin position="1"/>
        <end position="32"/>
    </location>
</feature>
<dbReference type="CDD" id="cd06087">
    <property type="entry name" value="KOW_RPS4"/>
    <property type="match status" value="1"/>
</dbReference>
<reference evidence="3 4" key="1">
    <citation type="submission" date="2024-01" db="EMBL/GenBank/DDBJ databases">
        <title>A telomere-to-telomere, gap-free genome of sweet tea (Lithocarpus litseifolius).</title>
        <authorList>
            <person name="Zhou J."/>
        </authorList>
    </citation>
    <scope>NUCLEOTIDE SEQUENCE [LARGE SCALE GENOMIC DNA]</scope>
    <source>
        <strain evidence="3">Zhou-2022a</strain>
        <tissue evidence="3">Leaf</tissue>
    </source>
</reference>
<evidence type="ECO:0000256" key="1">
    <source>
        <dbReference type="SAM" id="MobiDB-lite"/>
    </source>
</evidence>
<organism evidence="3 4">
    <name type="scientific">Lithocarpus litseifolius</name>
    <dbReference type="NCBI Taxonomy" id="425828"/>
    <lineage>
        <taxon>Eukaryota</taxon>
        <taxon>Viridiplantae</taxon>
        <taxon>Streptophyta</taxon>
        <taxon>Embryophyta</taxon>
        <taxon>Tracheophyta</taxon>
        <taxon>Spermatophyta</taxon>
        <taxon>Magnoliopsida</taxon>
        <taxon>eudicotyledons</taxon>
        <taxon>Gunneridae</taxon>
        <taxon>Pentapetalae</taxon>
        <taxon>rosids</taxon>
        <taxon>fabids</taxon>
        <taxon>Fagales</taxon>
        <taxon>Fagaceae</taxon>
        <taxon>Lithocarpus</taxon>
    </lineage>
</organism>
<dbReference type="GO" id="GO:0022627">
    <property type="term" value="C:cytosolic small ribosomal subunit"/>
    <property type="evidence" value="ECO:0007669"/>
    <property type="project" value="TreeGrafter"/>
</dbReference>
<dbReference type="GO" id="GO:0003723">
    <property type="term" value="F:RNA binding"/>
    <property type="evidence" value="ECO:0007669"/>
    <property type="project" value="TreeGrafter"/>
</dbReference>
<dbReference type="PANTHER" id="PTHR11581">
    <property type="entry name" value="30S/40S RIBOSOMAL PROTEIN S4"/>
    <property type="match status" value="1"/>
</dbReference>
<dbReference type="Gene3D" id="2.30.30.30">
    <property type="match status" value="1"/>
</dbReference>
<dbReference type="Proteomes" id="UP001459277">
    <property type="component" value="Unassembled WGS sequence"/>
</dbReference>
<dbReference type="InterPro" id="IPR041982">
    <property type="entry name" value="Ribosomal_eS4_KOW"/>
</dbReference>
<sequence length="189" mass="21272">MRAMKNLDLSNLPPRGKIERAESPPPQSHPRLHLKIVDPEIKEAESLPSDLLPGPSERNSIKSVAVFLYQFPAVLLLSKSAMETMMTENGWLTWVRFSQVKIEAHVFKRQSVEEWKNVFEIDREKHKGTFEAVHIQDATGHEFATCLGNVFTIGKGTTPWVFLPNGKGIKLTIIEEARKRLGAQTVSTA</sequence>
<comment type="caution">
    <text evidence="3">The sequence shown here is derived from an EMBL/GenBank/DDBJ whole genome shotgun (WGS) entry which is preliminary data.</text>
</comment>
<dbReference type="InterPro" id="IPR000876">
    <property type="entry name" value="Ribosomal_eS4"/>
</dbReference>
<feature type="domain" description="Small ribosomal subunit protein eS4 C-terminal" evidence="2">
    <location>
        <begin position="137"/>
        <end position="183"/>
    </location>
</feature>
<dbReference type="InterPro" id="IPR032277">
    <property type="entry name" value="Ribosomal_eS4_C"/>
</dbReference>
<name>A0AAW2BNC0_9ROSI</name>
<dbReference type="Pfam" id="PF16121">
    <property type="entry name" value="40S_S4_C"/>
    <property type="match status" value="1"/>
</dbReference>
<dbReference type="AlphaFoldDB" id="A0AAW2BNC0"/>
<accession>A0AAW2BNC0</accession>
<protein>
    <recommendedName>
        <fullName evidence="2">Small ribosomal subunit protein eS4 C-terminal domain-containing protein</fullName>
    </recommendedName>
</protein>
<dbReference type="PANTHER" id="PTHR11581:SF0">
    <property type="entry name" value="SMALL RIBOSOMAL SUBUNIT PROTEIN ES4"/>
    <property type="match status" value="1"/>
</dbReference>
<dbReference type="GO" id="GO:0003735">
    <property type="term" value="F:structural constituent of ribosome"/>
    <property type="evidence" value="ECO:0007669"/>
    <property type="project" value="InterPro"/>
</dbReference>
<evidence type="ECO:0000259" key="2">
    <source>
        <dbReference type="Pfam" id="PF16121"/>
    </source>
</evidence>
<gene>
    <name evidence="3" type="ORF">SO802_032094</name>
</gene>
<dbReference type="EMBL" id="JAZDWU010000011">
    <property type="protein sequence ID" value="KAK9987143.1"/>
    <property type="molecule type" value="Genomic_DNA"/>
</dbReference>